<dbReference type="RefSeq" id="WP_015346464.1">
    <property type="nucleotide sequence ID" value="NC_020126.1"/>
</dbReference>
<dbReference type="PATRIC" id="fig|1278073.3.peg.887"/>
<keyword evidence="2" id="KW-1185">Reference proteome</keyword>
<accession>L7U087</accession>
<name>L7U087_MYXSD</name>
<gene>
    <name evidence="1" type="ordered locus">MYSTI_00852</name>
</gene>
<protein>
    <submittedName>
        <fullName evidence="1">Uncharacterized protein</fullName>
    </submittedName>
</protein>
<dbReference type="KEGG" id="msd:MYSTI_00852"/>
<dbReference type="STRING" id="1278073.MYSTI_00852"/>
<organism evidence="1 2">
    <name type="scientific">Myxococcus stipitatus (strain DSM 14675 / JCM 12634 / Mx s8)</name>
    <dbReference type="NCBI Taxonomy" id="1278073"/>
    <lineage>
        <taxon>Bacteria</taxon>
        <taxon>Pseudomonadati</taxon>
        <taxon>Myxococcota</taxon>
        <taxon>Myxococcia</taxon>
        <taxon>Myxococcales</taxon>
        <taxon>Cystobacterineae</taxon>
        <taxon>Myxococcaceae</taxon>
        <taxon>Myxococcus</taxon>
    </lineage>
</organism>
<dbReference type="EMBL" id="CP004025">
    <property type="protein sequence ID" value="AGC42201.1"/>
    <property type="molecule type" value="Genomic_DNA"/>
</dbReference>
<evidence type="ECO:0000313" key="2">
    <source>
        <dbReference type="Proteomes" id="UP000011131"/>
    </source>
</evidence>
<dbReference type="OrthoDB" id="5524981at2"/>
<dbReference type="AlphaFoldDB" id="L7U087"/>
<reference evidence="1 2" key="1">
    <citation type="journal article" date="2013" name="Genome Announc.">
        <title>Complete genome sequence of Myxococcus stipitatus strain DSM 14675, a fruiting myxobacterium.</title>
        <authorList>
            <person name="Huntley S."/>
            <person name="Kneip S."/>
            <person name="Treuner-Lange A."/>
            <person name="Sogaard-Andersen L."/>
        </authorList>
    </citation>
    <scope>NUCLEOTIDE SEQUENCE [LARGE SCALE GENOMIC DNA]</scope>
    <source>
        <strain evidence="2">DSM 14675 / JCM 12634 / Mx s8</strain>
    </source>
</reference>
<proteinExistence type="predicted"/>
<dbReference type="Proteomes" id="UP000011131">
    <property type="component" value="Chromosome"/>
</dbReference>
<evidence type="ECO:0000313" key="1">
    <source>
        <dbReference type="EMBL" id="AGC42201.1"/>
    </source>
</evidence>
<sequence>MRYMGSWVVVMGLLVSPVALGAEAEVRTLRFTKKAPVVGAREENQTRMEMAFDFKATAPSIQPIPIVASTTVIETQVFTVLAVKGNAVMRAQVAYGEMDEVKMADGKEVRSPAPVSKKTYLGEFKKGAVVVTNAQGKPVPGNEQTKVRGDLKGLGREDPLVAAFPTEPLKVGDSVQAVADAFEEELQVTAPEGMSYNDTRVELTEIRDDTRGQMGVFSVSTTIVAVESEESPVSLEIHAKGSLHVLVDGTVVTEISMGGPVKLIPQEALRQRGMEVQGTGEMRVHLTSKVLPRAPRK</sequence>
<dbReference type="HOGENOM" id="CLU_936354_0_0_7"/>